<keyword evidence="1" id="KW-0732">Signal</keyword>
<dbReference type="Proteomes" id="UP001596166">
    <property type="component" value="Unassembled WGS sequence"/>
</dbReference>
<dbReference type="RefSeq" id="WP_376995600.1">
    <property type="nucleotide sequence ID" value="NZ_JBHSLC010000021.1"/>
</dbReference>
<reference evidence="3" key="1">
    <citation type="journal article" date="2019" name="Int. J. Syst. Evol. Microbiol.">
        <title>The Global Catalogue of Microorganisms (GCM) 10K type strain sequencing project: providing services to taxonomists for standard genome sequencing and annotation.</title>
        <authorList>
            <consortium name="The Broad Institute Genomics Platform"/>
            <consortium name="The Broad Institute Genome Sequencing Center for Infectious Disease"/>
            <person name="Wu L."/>
            <person name="Ma J."/>
        </authorList>
    </citation>
    <scope>NUCLEOTIDE SEQUENCE [LARGE SCALE GENOMIC DNA]</scope>
    <source>
        <strain evidence="3">CCUG 58760</strain>
    </source>
</reference>
<sequence>MMSFSNQDTNVRRTTKRGLAAAVLGVVALSLGACASQSQNRYSYRDVGHATSVDFGTVMASRPVDIQGQNTGAGGLVGATAGGLAMSNVGQGSGNVAAILGGALVGAVAGAVAEQAISDRMGIEYVVTLATGRTITIVQEQAANEPVFAPGQRVMVQTNGTYQRVLSADHLPTETSRPKGIKVVD</sequence>
<evidence type="ECO:0000313" key="2">
    <source>
        <dbReference type="EMBL" id="MFC5356004.1"/>
    </source>
</evidence>
<evidence type="ECO:0000313" key="3">
    <source>
        <dbReference type="Proteomes" id="UP001596166"/>
    </source>
</evidence>
<comment type="caution">
    <text evidence="2">The sequence shown here is derived from an EMBL/GenBank/DDBJ whole genome shotgun (WGS) entry which is preliminary data.</text>
</comment>
<accession>A0ABW0G682</accession>
<dbReference type="EMBL" id="JBHSLC010000021">
    <property type="protein sequence ID" value="MFC5356004.1"/>
    <property type="molecule type" value="Genomic_DNA"/>
</dbReference>
<protein>
    <recommendedName>
        <fullName evidence="4">Outer membrane lipoprotein SlyB</fullName>
    </recommendedName>
</protein>
<feature type="chain" id="PRO_5046792366" description="Outer membrane lipoprotein SlyB" evidence="1">
    <location>
        <begin position="36"/>
        <end position="185"/>
    </location>
</feature>
<organism evidence="2 3">
    <name type="scientific">Azospirillum himalayense</name>
    <dbReference type="NCBI Taxonomy" id="654847"/>
    <lineage>
        <taxon>Bacteria</taxon>
        <taxon>Pseudomonadati</taxon>
        <taxon>Pseudomonadota</taxon>
        <taxon>Alphaproteobacteria</taxon>
        <taxon>Rhodospirillales</taxon>
        <taxon>Azospirillaceae</taxon>
        <taxon>Azospirillum</taxon>
    </lineage>
</organism>
<keyword evidence="3" id="KW-1185">Reference proteome</keyword>
<evidence type="ECO:0000256" key="1">
    <source>
        <dbReference type="SAM" id="SignalP"/>
    </source>
</evidence>
<gene>
    <name evidence="2" type="ORF">ACFPMG_13395</name>
</gene>
<proteinExistence type="predicted"/>
<evidence type="ECO:0008006" key="4">
    <source>
        <dbReference type="Google" id="ProtNLM"/>
    </source>
</evidence>
<feature type="signal peptide" evidence="1">
    <location>
        <begin position="1"/>
        <end position="35"/>
    </location>
</feature>
<name>A0ABW0G682_9PROT</name>